<comment type="subcellular location">
    <subcellularLocation>
        <location evidence="8">Mitochondrion inner membrane</location>
        <topology evidence="8">Peripheral membrane protein</topology>
        <orientation evidence="8">Matrix side</orientation>
    </subcellularLocation>
</comment>
<comment type="catalytic activity">
    <reaction evidence="8">
        <text>a 4-hydroxy-3-methoxy-5-(all-trans-polyprenyl)benzoate + H(+) = a 2-methoxy-6-(all-trans-polyprenyl)phenol + CO2</text>
        <dbReference type="Rhea" id="RHEA:81179"/>
        <dbReference type="Rhea" id="RHEA-COMP:9551"/>
        <dbReference type="Rhea" id="RHEA-COMP:10931"/>
        <dbReference type="ChEBI" id="CHEBI:15378"/>
        <dbReference type="ChEBI" id="CHEBI:16526"/>
        <dbReference type="ChEBI" id="CHEBI:62731"/>
        <dbReference type="ChEBI" id="CHEBI:84443"/>
        <dbReference type="EC" id="4.1.1.130"/>
    </reaction>
</comment>
<keyword evidence="7 8" id="KW-0456">Lyase</keyword>
<comment type="subunit">
    <text evidence="8">Component of a multi-subunit COQ enzyme complex.</text>
</comment>
<keyword evidence="2 8" id="KW-0479">Metal-binding</keyword>
<keyword evidence="5 8" id="KW-0496">Mitochondrion</keyword>
<keyword evidence="6 8" id="KW-0472">Membrane</keyword>
<evidence type="ECO:0000313" key="9">
    <source>
        <dbReference type="EMBL" id="CAG6746690.1"/>
    </source>
</evidence>
<reference evidence="9" key="1">
    <citation type="submission" date="2021-05" db="EMBL/GenBank/DDBJ databases">
        <authorList>
            <person name="Alioto T."/>
            <person name="Alioto T."/>
            <person name="Gomez Garrido J."/>
        </authorList>
    </citation>
    <scope>NUCLEOTIDE SEQUENCE</scope>
</reference>
<keyword evidence="3 8" id="KW-0999">Mitochondrion inner membrane</keyword>
<protein>
    <recommendedName>
        <fullName evidence="8">Ubiquinone biosynthesis protein COQ4 homolog, mitochondrial</fullName>
    </recommendedName>
    <alternativeName>
        <fullName evidence="8">4-hydroxy-3-methoxy-5-polyprenylbenzoate decarboxylase</fullName>
        <ecNumber evidence="8">4.1.1.130</ecNumber>
    </alternativeName>
    <alternativeName>
        <fullName evidence="8">Coenzyme Q biosynthesis protein 4 homolog</fullName>
    </alternativeName>
</protein>
<keyword evidence="9" id="KW-0830">Ubiquinone</keyword>
<comment type="pathway">
    <text evidence="8">Cofactor biosynthesis; ubiquinone biosynthesis.</text>
</comment>
<keyword evidence="1 8" id="KW-0831">Ubiquinone biosynthesis</keyword>
<dbReference type="EMBL" id="HBUF01107137">
    <property type="protein sequence ID" value="CAG6639404.1"/>
    <property type="molecule type" value="Transcribed_RNA"/>
</dbReference>
<dbReference type="EMBL" id="HBUF01511129">
    <property type="protein sequence ID" value="CAG6746690.1"/>
    <property type="molecule type" value="Transcribed_RNA"/>
</dbReference>
<dbReference type="UniPathway" id="UPA00232"/>
<dbReference type="GO" id="GO:0008270">
    <property type="term" value="F:zinc ion binding"/>
    <property type="evidence" value="ECO:0007669"/>
    <property type="project" value="UniProtKB-UniRule"/>
</dbReference>
<dbReference type="HAMAP" id="MF_03111">
    <property type="entry name" value="Coq4"/>
    <property type="match status" value="1"/>
</dbReference>
<evidence type="ECO:0000256" key="3">
    <source>
        <dbReference type="ARBA" id="ARBA00022792"/>
    </source>
</evidence>
<evidence type="ECO:0000256" key="7">
    <source>
        <dbReference type="ARBA" id="ARBA00023239"/>
    </source>
</evidence>
<dbReference type="EMBL" id="HBUF01511128">
    <property type="protein sequence ID" value="CAG6746688.1"/>
    <property type="molecule type" value="Transcribed_RNA"/>
</dbReference>
<evidence type="ECO:0000256" key="4">
    <source>
        <dbReference type="ARBA" id="ARBA00022833"/>
    </source>
</evidence>
<dbReference type="InterPro" id="IPR027540">
    <property type="entry name" value="Coq4_euk"/>
</dbReference>
<dbReference type="EMBL" id="HBUF01107136">
    <property type="protein sequence ID" value="CAG6639403.1"/>
    <property type="molecule type" value="Transcribed_RNA"/>
</dbReference>
<feature type="binding site" evidence="8">
    <location>
        <position position="170"/>
    </location>
    <ligand>
        <name>Zn(2+)</name>
        <dbReference type="ChEBI" id="CHEBI:29105"/>
    </ligand>
</feature>
<sequence>MLRLVSKHLISDILAHGQYSSLLSRKMSHEQEMSHEHEFIESHEQNYIDMNTFQKSVLTVGSGIWCLFDPTRADLISTFGEVSAGFALNHMYDAMSKTEEGQTILAEKPRINSKIIDLNELKTLPDNTVGKIYSDFLETNKVTPDSRLPVQFIRDTELAYVMQRYREIHDLVHAVLKQPTNMLGEVTIKWVEGIQTKLPMCVTGGLFGAMRLRPKQRKRYREENLPWAIRTGRTSKMFMNVYFEKRWEQSLEDFYREMNITPLVSKYAKKSGKAVKT</sequence>
<feature type="binding site" evidence="8">
    <location>
        <position position="185"/>
    </location>
    <ligand>
        <name>Zn(2+)</name>
        <dbReference type="ChEBI" id="CHEBI:29105"/>
    </ligand>
</feature>
<name>A0A8D8ZFM1_9HEMI</name>
<dbReference type="GO" id="GO:0120539">
    <property type="term" value="F:4-hydroxy-3-methoxy-5-polyprenylbenzoate decarboxylase activity"/>
    <property type="evidence" value="ECO:0007669"/>
    <property type="project" value="UniProtKB-EC"/>
</dbReference>
<comment type="similarity">
    <text evidence="8">Belongs to the COQ4 family.</text>
</comment>
<dbReference type="EMBL" id="HBUF01337797">
    <property type="protein sequence ID" value="CAG6698376.1"/>
    <property type="molecule type" value="Transcribed_RNA"/>
</dbReference>
<organism evidence="9">
    <name type="scientific">Cacopsylla melanoneura</name>
    <dbReference type="NCBI Taxonomy" id="428564"/>
    <lineage>
        <taxon>Eukaryota</taxon>
        <taxon>Metazoa</taxon>
        <taxon>Ecdysozoa</taxon>
        <taxon>Arthropoda</taxon>
        <taxon>Hexapoda</taxon>
        <taxon>Insecta</taxon>
        <taxon>Pterygota</taxon>
        <taxon>Neoptera</taxon>
        <taxon>Paraneoptera</taxon>
        <taxon>Hemiptera</taxon>
        <taxon>Sternorrhyncha</taxon>
        <taxon>Psylloidea</taxon>
        <taxon>Psyllidae</taxon>
        <taxon>Psyllinae</taxon>
        <taxon>Cacopsylla</taxon>
    </lineage>
</organism>
<dbReference type="EMBL" id="HBUF01369615">
    <property type="protein sequence ID" value="CAG6725460.1"/>
    <property type="molecule type" value="Transcribed_RNA"/>
</dbReference>
<keyword evidence="4 8" id="KW-0862">Zinc</keyword>
<proteinExistence type="inferred from homology"/>
<evidence type="ECO:0000256" key="2">
    <source>
        <dbReference type="ARBA" id="ARBA00022723"/>
    </source>
</evidence>
<feature type="binding site" evidence="8">
    <location>
        <position position="169"/>
    </location>
    <ligand>
        <name>Zn(2+)</name>
        <dbReference type="ChEBI" id="CHEBI:29105"/>
    </ligand>
</feature>
<evidence type="ECO:0000256" key="8">
    <source>
        <dbReference type="HAMAP-Rule" id="MF_03111"/>
    </source>
</evidence>
<dbReference type="PANTHER" id="PTHR12922">
    <property type="entry name" value="UBIQUINONE BIOSYNTHESIS PROTEIN"/>
    <property type="match status" value="1"/>
</dbReference>
<dbReference type="GO" id="GO:0031314">
    <property type="term" value="C:extrinsic component of mitochondrial inner membrane"/>
    <property type="evidence" value="ECO:0007669"/>
    <property type="project" value="UniProtKB-UniRule"/>
</dbReference>
<evidence type="ECO:0000256" key="6">
    <source>
        <dbReference type="ARBA" id="ARBA00023136"/>
    </source>
</evidence>
<dbReference type="AlphaFoldDB" id="A0A8D8ZFM1"/>
<dbReference type="EMBL" id="HBUF01511130">
    <property type="protein sequence ID" value="CAG6746692.1"/>
    <property type="molecule type" value="Transcribed_RNA"/>
</dbReference>
<dbReference type="PANTHER" id="PTHR12922:SF7">
    <property type="entry name" value="UBIQUINONE BIOSYNTHESIS PROTEIN COQ4 HOMOLOG, MITOCHONDRIAL"/>
    <property type="match status" value="1"/>
</dbReference>
<dbReference type="InterPro" id="IPR007715">
    <property type="entry name" value="Coq4"/>
</dbReference>
<comment type="function">
    <text evidence="8">Lyase that catalyzes the C1-decarboxylation of 4-hydroxy-3-methoxy-5-(all-trans-polyprenyl)benzoic acid into 2-methoxy-6-(all-trans-polyprenyl)phenol during ubiquinone biosynthesis.</text>
</comment>
<evidence type="ECO:0000256" key="5">
    <source>
        <dbReference type="ARBA" id="ARBA00023128"/>
    </source>
</evidence>
<comment type="cofactor">
    <cofactor evidence="8">
        <name>Zn(2+)</name>
        <dbReference type="ChEBI" id="CHEBI:29105"/>
    </cofactor>
</comment>
<accession>A0A8D8ZFM1</accession>
<dbReference type="EMBL" id="HBUF01511131">
    <property type="protein sequence ID" value="CAG6746694.1"/>
    <property type="molecule type" value="Transcribed_RNA"/>
</dbReference>
<dbReference type="EC" id="4.1.1.130" evidence="8"/>
<feature type="binding site" evidence="8">
    <location>
        <position position="173"/>
    </location>
    <ligand>
        <name>Zn(2+)</name>
        <dbReference type="ChEBI" id="CHEBI:29105"/>
    </ligand>
</feature>
<evidence type="ECO:0000256" key="1">
    <source>
        <dbReference type="ARBA" id="ARBA00022688"/>
    </source>
</evidence>
<dbReference type="Pfam" id="PF05019">
    <property type="entry name" value="Coq4"/>
    <property type="match status" value="1"/>
</dbReference>